<dbReference type="Gene3D" id="3.40.525.10">
    <property type="entry name" value="CRAL-TRIO lipid binding domain"/>
    <property type="match status" value="1"/>
</dbReference>
<dbReference type="AlphaFoldDB" id="A0A7S4J8R4"/>
<evidence type="ECO:0000259" key="3">
    <source>
        <dbReference type="PROSITE" id="PS50191"/>
    </source>
</evidence>
<feature type="coiled-coil region" evidence="1">
    <location>
        <begin position="666"/>
        <end position="693"/>
    </location>
</feature>
<dbReference type="CDD" id="cd00170">
    <property type="entry name" value="SEC14"/>
    <property type="match status" value="1"/>
</dbReference>
<sequence>MTKTMANVGSEFRPSKLLRKSSENDERQRHFVSSFSGKWTEFSSRGSGHDGTVDLGSQPIITPREEELEWASVTPDEMREIEFDLKGLELGRSSGSETKTGGGLPRCVSRPTNSEREELLLPAMEAEIASLPDMDKEAYVEACRRCPAQVNNGHKKAFLFVENFDPKLAAQRLARHWQYKRSLFGPEKCFLSMTLSGAMADDIKVLSEGAFALLPVKDVGGRSILYSRVDILFRVYGANNSATTRKGLMRSLWYLLHIAGEDSETRRRGLVFMGNGRGVSFSQIQKSTPSLQRQCFEIMRKNGPPTVHRSFHICQPHPLFHKVSPILKYILDPKARKRLIVHYGASLDRVQTSMKKFGFDGSRLPLELGGEVMLDMSKWVSSRFIQECKSSQTASSAGSSGLSIHSYCAYSNEHNAQIVPFLAFSRQSYAASFINDLKSRECSTIVSESPSDNECSPQISLSKNRDRCRAQQSRFLVLNERILDEIAIIDRSSQVPLKKRSCAQCIPSPSTSASHTHKVQERDTEPTSAGTVRPPDRVLSSAPRRRSKSKRCRDPRMERAVDTRVADPQMSLFDALVSGGFDFPSRPTGLTDRTFHDREGVSLHQRKNQLCRRLRDYQLNDPRIDLAASATMRNPDMSMMDALQVGGFQFPKIGPAGKKSIRDLDNVTLTSRLKQLSNKLASMKAAVNVTDEQLAADSCENGPRVPLADHDLLEHNQHLSTLHGEETQPSIDDMNEGILTDWDCDSLEGHLPGTADLLDLDVGEAMKELSELETCIS</sequence>
<feature type="compositionally biased region" description="Basic and acidic residues" evidence="2">
    <location>
        <begin position="20"/>
        <end position="29"/>
    </location>
</feature>
<dbReference type="SUPFAM" id="SSF52087">
    <property type="entry name" value="CRAL/TRIO domain"/>
    <property type="match status" value="1"/>
</dbReference>
<accession>A0A7S4J8R4</accession>
<dbReference type="EMBL" id="HBKQ01034869">
    <property type="protein sequence ID" value="CAE2255784.1"/>
    <property type="molecule type" value="Transcribed_RNA"/>
</dbReference>
<organism evidence="4">
    <name type="scientific">Odontella aurita</name>
    <dbReference type="NCBI Taxonomy" id="265563"/>
    <lineage>
        <taxon>Eukaryota</taxon>
        <taxon>Sar</taxon>
        <taxon>Stramenopiles</taxon>
        <taxon>Ochrophyta</taxon>
        <taxon>Bacillariophyta</taxon>
        <taxon>Mediophyceae</taxon>
        <taxon>Biddulphiophycidae</taxon>
        <taxon>Eupodiscales</taxon>
        <taxon>Odontellaceae</taxon>
        <taxon>Odontella</taxon>
    </lineage>
</organism>
<dbReference type="InterPro" id="IPR001251">
    <property type="entry name" value="CRAL-TRIO_dom"/>
</dbReference>
<dbReference type="PROSITE" id="PS50191">
    <property type="entry name" value="CRAL_TRIO"/>
    <property type="match status" value="1"/>
</dbReference>
<feature type="region of interest" description="Disordered" evidence="2">
    <location>
        <begin position="506"/>
        <end position="561"/>
    </location>
</feature>
<proteinExistence type="predicted"/>
<dbReference type="Pfam" id="PF00650">
    <property type="entry name" value="CRAL_TRIO"/>
    <property type="match status" value="1"/>
</dbReference>
<feature type="region of interest" description="Disordered" evidence="2">
    <location>
        <begin position="91"/>
        <end position="112"/>
    </location>
</feature>
<dbReference type="GO" id="GO:1902936">
    <property type="term" value="F:phosphatidylinositol bisphosphate binding"/>
    <property type="evidence" value="ECO:0007669"/>
    <property type="project" value="TreeGrafter"/>
</dbReference>
<feature type="region of interest" description="Disordered" evidence="2">
    <location>
        <begin position="1"/>
        <end position="30"/>
    </location>
</feature>
<evidence type="ECO:0000256" key="1">
    <source>
        <dbReference type="SAM" id="Coils"/>
    </source>
</evidence>
<gene>
    <name evidence="4" type="ORF">OAUR00152_LOCUS23914</name>
</gene>
<dbReference type="InterPro" id="IPR036865">
    <property type="entry name" value="CRAL-TRIO_dom_sf"/>
</dbReference>
<keyword evidence="1" id="KW-0175">Coiled coil</keyword>
<evidence type="ECO:0000256" key="2">
    <source>
        <dbReference type="SAM" id="MobiDB-lite"/>
    </source>
</evidence>
<dbReference type="GO" id="GO:0016020">
    <property type="term" value="C:membrane"/>
    <property type="evidence" value="ECO:0007669"/>
    <property type="project" value="TreeGrafter"/>
</dbReference>
<dbReference type="PANTHER" id="PTHR10174:SF208">
    <property type="entry name" value="CRAL-TRIO DOMAIN-CONTAINING PROTEIN DDB_G0278031"/>
    <property type="match status" value="1"/>
</dbReference>
<name>A0A7S4J8R4_9STRA</name>
<protein>
    <recommendedName>
        <fullName evidence="3">CRAL-TRIO domain-containing protein</fullName>
    </recommendedName>
</protein>
<feature type="compositionally biased region" description="Basic and acidic residues" evidence="2">
    <location>
        <begin position="552"/>
        <end position="561"/>
    </location>
</feature>
<dbReference type="PANTHER" id="PTHR10174">
    <property type="entry name" value="ALPHA-TOCOPHEROL TRANSFER PROTEIN-RELATED"/>
    <property type="match status" value="1"/>
</dbReference>
<feature type="domain" description="CRAL-TRIO" evidence="3">
    <location>
        <begin position="199"/>
        <end position="376"/>
    </location>
</feature>
<evidence type="ECO:0000313" key="4">
    <source>
        <dbReference type="EMBL" id="CAE2255784.1"/>
    </source>
</evidence>
<reference evidence="4" key="1">
    <citation type="submission" date="2021-01" db="EMBL/GenBank/DDBJ databases">
        <authorList>
            <person name="Corre E."/>
            <person name="Pelletier E."/>
            <person name="Niang G."/>
            <person name="Scheremetjew M."/>
            <person name="Finn R."/>
            <person name="Kale V."/>
            <person name="Holt S."/>
            <person name="Cochrane G."/>
            <person name="Meng A."/>
            <person name="Brown T."/>
            <person name="Cohen L."/>
        </authorList>
    </citation>
    <scope>NUCLEOTIDE SEQUENCE</scope>
    <source>
        <strain evidence="4">Isolate 1302-5</strain>
    </source>
</reference>